<keyword evidence="2" id="KW-1185">Reference proteome</keyword>
<evidence type="ECO:0000313" key="1">
    <source>
        <dbReference type="EMBL" id="QDT74328.1"/>
    </source>
</evidence>
<accession>A0A517U127</accession>
<organism evidence="1 2">
    <name type="scientific">Lacipirellula limnantheis</name>
    <dbReference type="NCBI Taxonomy" id="2528024"/>
    <lineage>
        <taxon>Bacteria</taxon>
        <taxon>Pseudomonadati</taxon>
        <taxon>Planctomycetota</taxon>
        <taxon>Planctomycetia</taxon>
        <taxon>Pirellulales</taxon>
        <taxon>Lacipirellulaceae</taxon>
        <taxon>Lacipirellula</taxon>
    </lineage>
</organism>
<proteinExistence type="predicted"/>
<dbReference type="EMBL" id="CP036339">
    <property type="protein sequence ID" value="QDT74328.1"/>
    <property type="molecule type" value="Genomic_DNA"/>
</dbReference>
<dbReference type="AlphaFoldDB" id="A0A517U127"/>
<dbReference type="Proteomes" id="UP000317909">
    <property type="component" value="Chromosome"/>
</dbReference>
<protein>
    <submittedName>
        <fullName evidence="1">Uncharacterized protein</fullName>
    </submittedName>
</protein>
<name>A0A517U127_9BACT</name>
<dbReference type="KEGG" id="llh:I41_35230"/>
<gene>
    <name evidence="1" type="ORF">I41_35230</name>
</gene>
<evidence type="ECO:0000313" key="2">
    <source>
        <dbReference type="Proteomes" id="UP000317909"/>
    </source>
</evidence>
<sequence length="102" mass="10895">MDHYLHLGGLVAVGFTETAGYLLTVSHSGRGVFDTDSWQRVARDSTLAYPVDGRAIGIGPIAGDSIRVAQLDSEHPIIILSPDGRYELHCESSGIGIVNKCT</sequence>
<reference evidence="1 2" key="1">
    <citation type="submission" date="2019-02" db="EMBL/GenBank/DDBJ databases">
        <title>Deep-cultivation of Planctomycetes and their phenomic and genomic characterization uncovers novel biology.</title>
        <authorList>
            <person name="Wiegand S."/>
            <person name="Jogler M."/>
            <person name="Boedeker C."/>
            <person name="Pinto D."/>
            <person name="Vollmers J."/>
            <person name="Rivas-Marin E."/>
            <person name="Kohn T."/>
            <person name="Peeters S.H."/>
            <person name="Heuer A."/>
            <person name="Rast P."/>
            <person name="Oberbeckmann S."/>
            <person name="Bunk B."/>
            <person name="Jeske O."/>
            <person name="Meyerdierks A."/>
            <person name="Storesund J.E."/>
            <person name="Kallscheuer N."/>
            <person name="Luecker S."/>
            <person name="Lage O.M."/>
            <person name="Pohl T."/>
            <person name="Merkel B.J."/>
            <person name="Hornburger P."/>
            <person name="Mueller R.-W."/>
            <person name="Bruemmer F."/>
            <person name="Labrenz M."/>
            <person name="Spormann A.M."/>
            <person name="Op den Camp H."/>
            <person name="Overmann J."/>
            <person name="Amann R."/>
            <person name="Jetten M.S.M."/>
            <person name="Mascher T."/>
            <person name="Medema M.H."/>
            <person name="Devos D.P."/>
            <person name="Kaster A.-K."/>
            <person name="Ovreas L."/>
            <person name="Rohde M."/>
            <person name="Galperin M.Y."/>
            <person name="Jogler C."/>
        </authorList>
    </citation>
    <scope>NUCLEOTIDE SEQUENCE [LARGE SCALE GENOMIC DNA]</scope>
    <source>
        <strain evidence="1 2">I41</strain>
    </source>
</reference>